<evidence type="ECO:0000313" key="5">
    <source>
        <dbReference type="EMBL" id="PSB55855.1"/>
    </source>
</evidence>
<evidence type="ECO:0000256" key="2">
    <source>
        <dbReference type="ARBA" id="ARBA00022801"/>
    </source>
</evidence>
<keyword evidence="2" id="KW-0378">Hydrolase</keyword>
<dbReference type="SMART" id="SM00479">
    <property type="entry name" value="EXOIII"/>
    <property type="match status" value="1"/>
</dbReference>
<dbReference type="RefSeq" id="WP_106305572.1">
    <property type="nucleotide sequence ID" value="NZ_PVWO01000159.1"/>
</dbReference>
<name>A0A2T1GED0_9CYAN</name>
<evidence type="ECO:0000256" key="3">
    <source>
        <dbReference type="ARBA" id="ARBA00022839"/>
    </source>
</evidence>
<comment type="caution">
    <text evidence="5">The sequence shown here is derived from an EMBL/GenBank/DDBJ whole genome shotgun (WGS) entry which is preliminary data.</text>
</comment>
<dbReference type="AlphaFoldDB" id="A0A2T1GED0"/>
<evidence type="ECO:0000313" key="6">
    <source>
        <dbReference type="Proteomes" id="UP000238937"/>
    </source>
</evidence>
<dbReference type="PANTHER" id="PTHR23044:SF61">
    <property type="entry name" value="3'-5' EXORIBONUCLEASE 1-RELATED"/>
    <property type="match status" value="1"/>
</dbReference>
<dbReference type="EMBL" id="PVWO01000159">
    <property type="protein sequence ID" value="PSB55855.1"/>
    <property type="molecule type" value="Genomic_DNA"/>
</dbReference>
<sequence length="192" mass="22095">MTELNLNKYKHILVVDLEATCCDLQSIPRHQMETIEIGAVMVSTDNLAIVDEFQTFIKPLRHPILTEFCLQLTSINQQQVDTAPTFPDAIKLWQPWLARFDRTIFGSWGDYDRKQLQQDSKHHRIDLPYPVSSNHINLKELFSTMQGLNRRYGMAQALNLSNIPLTGTHHRGIDDARNISKLLPYVLGQQTL</sequence>
<protein>
    <submittedName>
        <fullName evidence="5">Exonuclease</fullName>
    </submittedName>
</protein>
<dbReference type="InterPro" id="IPR047201">
    <property type="entry name" value="ERI-1_3'hExo-like"/>
</dbReference>
<dbReference type="Proteomes" id="UP000238937">
    <property type="component" value="Unassembled WGS sequence"/>
</dbReference>
<dbReference type="InterPro" id="IPR051274">
    <property type="entry name" value="3-5_Exoribonuclease"/>
</dbReference>
<accession>A0A2T1GED0</accession>
<dbReference type="InterPro" id="IPR013520">
    <property type="entry name" value="Ribonucl_H"/>
</dbReference>
<dbReference type="InterPro" id="IPR012337">
    <property type="entry name" value="RNaseH-like_sf"/>
</dbReference>
<dbReference type="OrthoDB" id="159416at2"/>
<reference evidence="5 6" key="1">
    <citation type="submission" date="2018-03" db="EMBL/GenBank/DDBJ databases">
        <title>The ancient ancestry and fast evolution of plastids.</title>
        <authorList>
            <person name="Moore K.R."/>
            <person name="Magnabosco C."/>
            <person name="Momper L."/>
            <person name="Gold D.A."/>
            <person name="Bosak T."/>
            <person name="Fournier G.P."/>
        </authorList>
    </citation>
    <scope>NUCLEOTIDE SEQUENCE [LARGE SCALE GENOMIC DNA]</scope>
    <source>
        <strain evidence="5 6">CCALA 037</strain>
    </source>
</reference>
<evidence type="ECO:0000259" key="4">
    <source>
        <dbReference type="SMART" id="SM00479"/>
    </source>
</evidence>
<dbReference type="PANTHER" id="PTHR23044">
    <property type="entry name" value="3'-5' EXONUCLEASE ERI1-RELATED"/>
    <property type="match status" value="1"/>
</dbReference>
<organism evidence="5 6">
    <name type="scientific">Chamaesiphon polymorphus CCALA 037</name>
    <dbReference type="NCBI Taxonomy" id="2107692"/>
    <lineage>
        <taxon>Bacteria</taxon>
        <taxon>Bacillati</taxon>
        <taxon>Cyanobacteriota</taxon>
        <taxon>Cyanophyceae</taxon>
        <taxon>Gomontiellales</taxon>
        <taxon>Chamaesiphonaceae</taxon>
        <taxon>Chamaesiphon</taxon>
    </lineage>
</organism>
<dbReference type="InterPro" id="IPR036397">
    <property type="entry name" value="RNaseH_sf"/>
</dbReference>
<feature type="domain" description="Exonuclease" evidence="4">
    <location>
        <begin position="11"/>
        <end position="192"/>
    </location>
</feature>
<keyword evidence="1" id="KW-0540">Nuclease</keyword>
<keyword evidence="3 5" id="KW-0269">Exonuclease</keyword>
<proteinExistence type="predicted"/>
<dbReference type="GO" id="GO:0003676">
    <property type="term" value="F:nucleic acid binding"/>
    <property type="evidence" value="ECO:0007669"/>
    <property type="project" value="InterPro"/>
</dbReference>
<gene>
    <name evidence="5" type="ORF">C7B77_13685</name>
</gene>
<keyword evidence="6" id="KW-1185">Reference proteome</keyword>
<dbReference type="SUPFAM" id="SSF53098">
    <property type="entry name" value="Ribonuclease H-like"/>
    <property type="match status" value="1"/>
</dbReference>
<dbReference type="Gene3D" id="3.30.420.10">
    <property type="entry name" value="Ribonuclease H-like superfamily/Ribonuclease H"/>
    <property type="match status" value="1"/>
</dbReference>
<evidence type="ECO:0000256" key="1">
    <source>
        <dbReference type="ARBA" id="ARBA00022722"/>
    </source>
</evidence>
<dbReference type="Pfam" id="PF00929">
    <property type="entry name" value="RNase_T"/>
    <property type="match status" value="1"/>
</dbReference>
<dbReference type="GO" id="GO:0000175">
    <property type="term" value="F:3'-5'-RNA exonuclease activity"/>
    <property type="evidence" value="ECO:0007669"/>
    <property type="project" value="InterPro"/>
</dbReference>
<dbReference type="CDD" id="cd06133">
    <property type="entry name" value="ERI-1_3'hExo_like"/>
    <property type="match status" value="1"/>
</dbReference>